<dbReference type="NCBIfam" id="TIGR03654">
    <property type="entry name" value="L6_bact"/>
    <property type="match status" value="1"/>
</dbReference>
<keyword evidence="3 7" id="KW-0699">rRNA-binding</keyword>
<evidence type="ECO:0000313" key="12">
    <source>
        <dbReference type="EMBL" id="HGQ76949.1"/>
    </source>
</evidence>
<dbReference type="InterPro" id="IPR000702">
    <property type="entry name" value="Ribosomal_uL6-like"/>
</dbReference>
<evidence type="ECO:0000313" key="13">
    <source>
        <dbReference type="EMBL" id="HGU42294.1"/>
    </source>
</evidence>
<dbReference type="GO" id="GO:0003735">
    <property type="term" value="F:structural constituent of ribosome"/>
    <property type="evidence" value="ECO:0007669"/>
    <property type="project" value="UniProtKB-UniRule"/>
</dbReference>
<dbReference type="Gene3D" id="3.90.930.12">
    <property type="entry name" value="Ribosomal protein L6, alpha-beta domain"/>
    <property type="match status" value="2"/>
</dbReference>
<dbReference type="KEGG" id="fng:JM64_00115"/>
<dbReference type="SUPFAM" id="SSF56053">
    <property type="entry name" value="Ribosomal protein L6"/>
    <property type="match status" value="2"/>
</dbReference>
<evidence type="ECO:0000256" key="1">
    <source>
        <dbReference type="ARBA" id="ARBA00009356"/>
    </source>
</evidence>
<accession>A0A172T0T2</accession>
<sequence length="184" mass="20666">MSRIAKKPVVLPSNVQLTITDSEIKVKGPKGELKLATHPYVNIKVEGNEVWFSPNLDVAKRKADEKKFKAMVGTYWRLVRNMVIGVTEGFKKELEIVGVGYRAQLQGNKLIMNLGYAHPVEMDIPADVKVEVPAPNKIIVSGIDKQRVGQFAADIRRWREPNPYSGKGIKYVDEVIRLKEGKKA</sequence>
<evidence type="ECO:0000256" key="2">
    <source>
        <dbReference type="ARBA" id="ARBA00011838"/>
    </source>
</evidence>
<comment type="similarity">
    <text evidence="1 7 8">Belongs to the universal ribosomal protein uL6 family.</text>
</comment>
<name>A0A172T0T2_FERPE</name>
<comment type="subunit">
    <text evidence="2 7">Part of the 50S ribosomal subunit.</text>
</comment>
<reference evidence="12" key="2">
    <citation type="journal article" date="2020" name="mSystems">
        <title>Genome- and Community-Level Interaction Insights into Carbon Utilization and Element Cycling Functions of Hydrothermarchaeota in Hydrothermal Sediment.</title>
        <authorList>
            <person name="Zhou Z."/>
            <person name="Liu Y."/>
            <person name="Xu W."/>
            <person name="Pan J."/>
            <person name="Luo Z.H."/>
            <person name="Li M."/>
        </authorList>
    </citation>
    <scope>NUCLEOTIDE SEQUENCE [LARGE SCALE GENOMIC DNA]</scope>
    <source>
        <strain evidence="13">SpSt-604</strain>
        <strain evidence="12">SpSt-640</strain>
    </source>
</reference>
<feature type="domain" description="Large ribosomal subunit protein uL6 alpha-beta" evidence="10">
    <location>
        <begin position="12"/>
        <end position="89"/>
    </location>
</feature>
<dbReference type="EMBL" id="DTBH01000074">
    <property type="protein sequence ID" value="HGQ76949.1"/>
    <property type="molecule type" value="Genomic_DNA"/>
</dbReference>
<dbReference type="EMBL" id="CP011393">
    <property type="protein sequence ID" value="ANE40607.1"/>
    <property type="molecule type" value="Genomic_DNA"/>
</dbReference>
<dbReference type="Proteomes" id="UP000077096">
    <property type="component" value="Chromosome"/>
</dbReference>
<keyword evidence="6 7" id="KW-0687">Ribonucleoprotein</keyword>
<evidence type="ECO:0000256" key="4">
    <source>
        <dbReference type="ARBA" id="ARBA00022884"/>
    </source>
</evidence>
<gene>
    <name evidence="7" type="primary">rplF</name>
    <name evidence="13" type="ORF">ENT72_05190</name>
    <name evidence="12" type="ORF">ENU12_03345</name>
    <name evidence="11" type="ORF">JM64_00115</name>
</gene>
<evidence type="ECO:0000256" key="8">
    <source>
        <dbReference type="RuleBase" id="RU003869"/>
    </source>
</evidence>
<dbReference type="GO" id="GO:0002181">
    <property type="term" value="P:cytoplasmic translation"/>
    <property type="evidence" value="ECO:0007669"/>
    <property type="project" value="TreeGrafter"/>
</dbReference>
<protein>
    <recommendedName>
        <fullName evidence="7">Large ribosomal subunit protein uL6</fullName>
    </recommendedName>
</protein>
<comment type="function">
    <text evidence="7 9">This protein binds to the 23S rRNA, and is important in its secondary structure. It is located near the subunit interface in the base of the L7/L12 stalk, and near the tRNA binding site of the peptidyltransferase center.</text>
</comment>
<evidence type="ECO:0000313" key="11">
    <source>
        <dbReference type="EMBL" id="ANE40607.1"/>
    </source>
</evidence>
<dbReference type="InterPro" id="IPR020040">
    <property type="entry name" value="Ribosomal_uL6_a/b-dom"/>
</dbReference>
<dbReference type="PIRSF" id="PIRSF002162">
    <property type="entry name" value="Ribosomal_L6"/>
    <property type="match status" value="1"/>
</dbReference>
<dbReference type="Pfam" id="PF00347">
    <property type="entry name" value="Ribosomal_L6"/>
    <property type="match status" value="2"/>
</dbReference>
<evidence type="ECO:0000256" key="5">
    <source>
        <dbReference type="ARBA" id="ARBA00022980"/>
    </source>
</evidence>
<dbReference type="PANTHER" id="PTHR11655">
    <property type="entry name" value="60S/50S RIBOSOMAL PROTEIN L6/L9"/>
    <property type="match status" value="1"/>
</dbReference>
<evidence type="ECO:0000259" key="10">
    <source>
        <dbReference type="Pfam" id="PF00347"/>
    </source>
</evidence>
<keyword evidence="5 7" id="KW-0689">Ribosomal protein</keyword>
<dbReference type="InterPro" id="IPR036789">
    <property type="entry name" value="Ribosomal_uL6-like_a/b-dom_sf"/>
</dbReference>
<dbReference type="AlphaFoldDB" id="A0A172T0T2"/>
<keyword evidence="4 7" id="KW-0694">RNA-binding</keyword>
<evidence type="ECO:0000256" key="6">
    <source>
        <dbReference type="ARBA" id="ARBA00023274"/>
    </source>
</evidence>
<evidence type="ECO:0000256" key="9">
    <source>
        <dbReference type="RuleBase" id="RU003870"/>
    </source>
</evidence>
<dbReference type="PRINTS" id="PR00059">
    <property type="entry name" value="RIBOSOMALL6"/>
</dbReference>
<dbReference type="PANTHER" id="PTHR11655:SF14">
    <property type="entry name" value="LARGE RIBOSOMAL SUBUNIT PROTEIN UL6M"/>
    <property type="match status" value="1"/>
</dbReference>
<evidence type="ECO:0000313" key="14">
    <source>
        <dbReference type="Proteomes" id="UP000077096"/>
    </source>
</evidence>
<dbReference type="PATRIC" id="fig|93466.3.peg.23"/>
<reference evidence="11 14" key="1">
    <citation type="submission" date="2014-08" db="EMBL/GenBank/DDBJ databases">
        <title>Fervidobacterium pennivorans DYC genome.</title>
        <authorList>
            <person name="Wushke S."/>
        </authorList>
    </citation>
    <scope>NUCLEOTIDE SEQUENCE [LARGE SCALE GENOMIC DNA]</scope>
    <source>
        <strain evidence="11 14">DYC</strain>
    </source>
</reference>
<feature type="domain" description="Large ribosomal subunit protein uL6 alpha-beta" evidence="10">
    <location>
        <begin position="97"/>
        <end position="171"/>
    </location>
</feature>
<organism evidence="11 14">
    <name type="scientific">Fervidobacterium pennivorans</name>
    <dbReference type="NCBI Taxonomy" id="93466"/>
    <lineage>
        <taxon>Bacteria</taxon>
        <taxon>Thermotogati</taxon>
        <taxon>Thermotogota</taxon>
        <taxon>Thermotogae</taxon>
        <taxon>Thermotogales</taxon>
        <taxon>Fervidobacteriaceae</taxon>
        <taxon>Fervidobacterium</taxon>
    </lineage>
</organism>
<dbReference type="HAMAP" id="MF_01365_B">
    <property type="entry name" value="Ribosomal_uL6_B"/>
    <property type="match status" value="1"/>
</dbReference>
<evidence type="ECO:0000256" key="7">
    <source>
        <dbReference type="HAMAP-Rule" id="MF_01365"/>
    </source>
</evidence>
<dbReference type="FunFam" id="3.90.930.12:FF:000002">
    <property type="entry name" value="50S ribosomal protein L6"/>
    <property type="match status" value="1"/>
</dbReference>
<dbReference type="GO" id="GO:0022625">
    <property type="term" value="C:cytosolic large ribosomal subunit"/>
    <property type="evidence" value="ECO:0007669"/>
    <property type="project" value="UniProtKB-UniRule"/>
</dbReference>
<dbReference type="EMBL" id="DSZT01000161">
    <property type="protein sequence ID" value="HGU42294.1"/>
    <property type="molecule type" value="Genomic_DNA"/>
</dbReference>
<dbReference type="FunFam" id="3.90.930.12:FF:000001">
    <property type="entry name" value="50S ribosomal protein L6"/>
    <property type="match status" value="1"/>
</dbReference>
<evidence type="ECO:0000256" key="3">
    <source>
        <dbReference type="ARBA" id="ARBA00022730"/>
    </source>
</evidence>
<proteinExistence type="inferred from homology"/>
<dbReference type="InterPro" id="IPR019906">
    <property type="entry name" value="Ribosomal_uL6_bac-type"/>
</dbReference>
<dbReference type="OrthoDB" id="9805007at2"/>
<dbReference type="GO" id="GO:0019843">
    <property type="term" value="F:rRNA binding"/>
    <property type="evidence" value="ECO:0007669"/>
    <property type="project" value="UniProtKB-UniRule"/>
</dbReference>